<evidence type="ECO:0000313" key="5">
    <source>
        <dbReference type="EMBL" id="VVW20194.1"/>
    </source>
</evidence>
<dbReference type="EMBL" id="LR721781">
    <property type="protein sequence ID" value="VVW20194.1"/>
    <property type="molecule type" value="Genomic_DNA"/>
</dbReference>
<evidence type="ECO:0000256" key="2">
    <source>
        <dbReference type="ARBA" id="ARBA00023163"/>
    </source>
</evidence>
<dbReference type="AlphaFoldDB" id="A0A5K1BVH5"/>
<feature type="region of interest" description="Disordered" evidence="4">
    <location>
        <begin position="1"/>
        <end position="35"/>
    </location>
</feature>
<feature type="short sequence motif" description="LXXLL motif" evidence="3">
    <location>
        <begin position="271"/>
        <end position="275"/>
    </location>
</feature>
<sequence>MLGPFGGAHEEEENKGTTSAAAAAAAAAAAGATPTVAPPTAVTELMVRQRQPHPRPGSDPASQLRQILINCAQMVARSDYHSAAPLLSFLSTSSSPLGDSTDRLVSQFAKALSFRLHRHQQYGHQQQQHGPVDDDPQVLQSSFLSLNQITPFIRFSHLTANQAILEAVEGHDSVHILDFDTMQGVQWPPLMQAMAERSKGNPPAIRITGTGSDLDTLLRTGSRLEMFALSLGLRFRFRPYLVRRLSDLANLPASLDLLPDEALAVNCVLHLHKLLRGWGGVDPSADLTLVLRALKSMNPKVLTLAEREARHNHPVFLRRFGEALEHYSALFESLEATLPPSSQERVAVEQVWFGREIADIVSAEEEERRERHERFERWAEIMKAAGFSNMPLSAFAFSQARALLRLHYPSEGYQLQLFNDSFFLGWQSHPLFSVSSWH</sequence>
<evidence type="ECO:0000256" key="4">
    <source>
        <dbReference type="SAM" id="MobiDB-lite"/>
    </source>
</evidence>
<proteinExistence type="inferred from homology"/>
<comment type="caution">
    <text evidence="3">Lacks conserved residue(s) required for the propagation of feature annotation.</text>
</comment>
<keyword evidence="2" id="KW-0804">Transcription</keyword>
<evidence type="ECO:0000256" key="3">
    <source>
        <dbReference type="PROSITE-ProRule" id="PRU01191"/>
    </source>
</evidence>
<protein>
    <submittedName>
        <fullName evidence="5">Uncharacterized protein</fullName>
    </submittedName>
</protein>
<feature type="compositionally biased region" description="Low complexity" evidence="4">
    <location>
        <begin position="16"/>
        <end position="35"/>
    </location>
</feature>
<dbReference type="InterPro" id="IPR005202">
    <property type="entry name" value="TF_GRAS"/>
</dbReference>
<gene>
    <name evidence="5" type="ORF">NYM_LOCUS16060</name>
</gene>
<feature type="short sequence motif" description="VHIID" evidence="3">
    <location>
        <begin position="174"/>
        <end position="178"/>
    </location>
</feature>
<dbReference type="GO" id="GO:0090506">
    <property type="term" value="P:axillary shoot meristem initiation"/>
    <property type="evidence" value="ECO:0007669"/>
    <property type="project" value="EnsemblPlants"/>
</dbReference>
<dbReference type="OMA" id="GWQNRAL"/>
<dbReference type="OrthoDB" id="1882904at2759"/>
<accession>A0A5K1BVH5</accession>
<dbReference type="PROSITE" id="PS50985">
    <property type="entry name" value="GRAS"/>
    <property type="match status" value="1"/>
</dbReference>
<reference evidence="5" key="1">
    <citation type="submission" date="2019-09" db="EMBL/GenBank/DDBJ databases">
        <authorList>
            <person name="Zhang L."/>
        </authorList>
    </citation>
    <scope>NUCLEOTIDE SEQUENCE</scope>
</reference>
<comment type="similarity">
    <text evidence="3">Belongs to the GRAS family.</text>
</comment>
<feature type="region of interest" description="SAW" evidence="3">
    <location>
        <begin position="362"/>
        <end position="438"/>
    </location>
</feature>
<evidence type="ECO:0000256" key="1">
    <source>
        <dbReference type="ARBA" id="ARBA00023015"/>
    </source>
</evidence>
<dbReference type="Gramene" id="NC3G0227550.1">
    <property type="protein sequence ID" value="NC3G0227550.1:cds"/>
    <property type="gene ID" value="NC3G0227550"/>
</dbReference>
<dbReference type="Pfam" id="PF03514">
    <property type="entry name" value="GRAS"/>
    <property type="match status" value="1"/>
</dbReference>
<dbReference type="PANTHER" id="PTHR31636">
    <property type="entry name" value="OSJNBA0084A10.13 PROTEIN-RELATED"/>
    <property type="match status" value="1"/>
</dbReference>
<name>A0A5K1BVH5_9MAGN</name>
<organism evidence="5">
    <name type="scientific">Nymphaea colorata</name>
    <name type="common">pocket water lily</name>
    <dbReference type="NCBI Taxonomy" id="210225"/>
    <lineage>
        <taxon>Eukaryota</taxon>
        <taxon>Viridiplantae</taxon>
        <taxon>Streptophyta</taxon>
        <taxon>Embryophyta</taxon>
        <taxon>Tracheophyta</taxon>
        <taxon>Spermatophyta</taxon>
        <taxon>Magnoliopsida</taxon>
        <taxon>Nymphaeales</taxon>
        <taxon>Nymphaeaceae</taxon>
        <taxon>Nymphaea</taxon>
    </lineage>
</organism>
<keyword evidence="1" id="KW-0805">Transcription regulation</keyword>